<evidence type="ECO:0000313" key="3">
    <source>
        <dbReference type="Proteomes" id="UP000664578"/>
    </source>
</evidence>
<accession>A0A8I1SPW8</accession>
<comment type="caution">
    <text evidence="2">The sequence shown here is derived from an EMBL/GenBank/DDBJ whole genome shotgun (WGS) entry which is preliminary data.</text>
</comment>
<dbReference type="InterPro" id="IPR057006">
    <property type="entry name" value="Phage_TAC_19"/>
</dbReference>
<protein>
    <submittedName>
        <fullName evidence="2">Uncharacterized protein</fullName>
    </submittedName>
</protein>
<dbReference type="RefSeq" id="WP_206783086.1">
    <property type="nucleotide sequence ID" value="NZ_JAEMWV010000011.1"/>
</dbReference>
<dbReference type="NCBIfam" id="NF047360">
    <property type="entry name" value="tail_chap_PVL"/>
    <property type="match status" value="1"/>
</dbReference>
<dbReference type="Proteomes" id="UP000664578">
    <property type="component" value="Unassembled WGS sequence"/>
</dbReference>
<dbReference type="Pfam" id="PF23857">
    <property type="entry name" value="Phage_TAC_19"/>
    <property type="match status" value="1"/>
</dbReference>
<feature type="region of interest" description="Disordered" evidence="1">
    <location>
        <begin position="100"/>
        <end position="123"/>
    </location>
</feature>
<sequence>MNLTLMLNGQEKKFGKPFISGRIYREFLALKERGVDFNAPTPDDLDEIVQLLCESYHNQFTIDDFYNGLEVNVDSENNFFIKIAEFIMLAQGLRPVNPYEKEADLEEKEVTEPPTPSGTVPEL</sequence>
<name>A0A8I1SPW8_9BACI</name>
<evidence type="ECO:0000313" key="2">
    <source>
        <dbReference type="EMBL" id="MBN8253610.1"/>
    </source>
</evidence>
<gene>
    <name evidence="2" type="ORF">JF537_18830</name>
</gene>
<dbReference type="AlphaFoldDB" id="A0A8I1SPW8"/>
<dbReference type="EMBL" id="JAEMWV010000011">
    <property type="protein sequence ID" value="MBN8253610.1"/>
    <property type="molecule type" value="Genomic_DNA"/>
</dbReference>
<organism evidence="2 3">
    <name type="scientific">Priestia flexa</name>
    <dbReference type="NCBI Taxonomy" id="86664"/>
    <lineage>
        <taxon>Bacteria</taxon>
        <taxon>Bacillati</taxon>
        <taxon>Bacillota</taxon>
        <taxon>Bacilli</taxon>
        <taxon>Bacillales</taxon>
        <taxon>Bacillaceae</taxon>
        <taxon>Priestia</taxon>
    </lineage>
</organism>
<proteinExistence type="predicted"/>
<reference evidence="2" key="1">
    <citation type="submission" date="2020-12" db="EMBL/GenBank/DDBJ databases">
        <title>PHA producing bacteria isolated from mangrove.</title>
        <authorList>
            <person name="Zheng W."/>
            <person name="Yu S."/>
            <person name="Huang Y."/>
        </authorList>
    </citation>
    <scope>NUCLEOTIDE SEQUENCE</scope>
    <source>
        <strain evidence="2">GN22-4</strain>
    </source>
</reference>
<evidence type="ECO:0000256" key="1">
    <source>
        <dbReference type="SAM" id="MobiDB-lite"/>
    </source>
</evidence>